<accession>A0A8H3VAF6</accession>
<proteinExistence type="predicted"/>
<protein>
    <submittedName>
        <fullName evidence="3">Uncharacterized protein</fullName>
    </submittedName>
</protein>
<organism evidence="3 4">
    <name type="scientific">Venturia inaequalis</name>
    <name type="common">Apple scab fungus</name>
    <dbReference type="NCBI Taxonomy" id="5025"/>
    <lineage>
        <taxon>Eukaryota</taxon>
        <taxon>Fungi</taxon>
        <taxon>Dikarya</taxon>
        <taxon>Ascomycota</taxon>
        <taxon>Pezizomycotina</taxon>
        <taxon>Dothideomycetes</taxon>
        <taxon>Pleosporomycetidae</taxon>
        <taxon>Venturiales</taxon>
        <taxon>Venturiaceae</taxon>
        <taxon>Venturia</taxon>
    </lineage>
</organism>
<name>A0A8H3VAF6_VENIN</name>
<dbReference type="EMBL" id="WNWQ01000282">
    <property type="protein sequence ID" value="KAE9971806.1"/>
    <property type="molecule type" value="Genomic_DNA"/>
</dbReference>
<evidence type="ECO:0000313" key="3">
    <source>
        <dbReference type="EMBL" id="KAE9985070.1"/>
    </source>
</evidence>
<evidence type="ECO:0000256" key="1">
    <source>
        <dbReference type="SAM" id="MobiDB-lite"/>
    </source>
</evidence>
<evidence type="ECO:0000313" key="4">
    <source>
        <dbReference type="Proteomes" id="UP000490939"/>
    </source>
</evidence>
<dbReference type="EMBL" id="WNWR01000284">
    <property type="protein sequence ID" value="KAE9985070.1"/>
    <property type="molecule type" value="Genomic_DNA"/>
</dbReference>
<dbReference type="AlphaFoldDB" id="A0A8H3VAF6"/>
<dbReference type="Proteomes" id="UP000490939">
    <property type="component" value="Unassembled WGS sequence"/>
</dbReference>
<feature type="compositionally biased region" description="Acidic residues" evidence="1">
    <location>
        <begin position="278"/>
        <end position="294"/>
    </location>
</feature>
<gene>
    <name evidence="2" type="ORF">BLS_004308</name>
    <name evidence="3" type="ORF">EG327_004841</name>
</gene>
<sequence length="348" mass="39777">MEPSPFFKSKSVGLGTITKSLIGYPGPSIDEDLIKARQKSFQKALFYCNPTLLDDEGMRIMVHSGIDPFVSFDIHSDHCRANVLAAWTEVADTGNMTVDRLLLSMALMERYWHQGHFDMQNGYIYKLCKNKAHPELWLPRVTVEQTKTIRKICYALRWQYRLRGQNVQSMDPEELSAFQKNEMLVKILFPEDFVGKGELNQAAVTYRSLKLPTARGKPKVEHPTHEMPSTLFQRIKEFFLKPDPEDFWTKATTGSMRDSAEQADENMDEEFGDSKQAEEEEEDKDEFDDGETDDSVAKDGDYSMDLLTQDVAGVELREGAFEALSLVAGKLEGLMLSWKEEQDNQMID</sequence>
<feature type="region of interest" description="Disordered" evidence="1">
    <location>
        <begin position="249"/>
        <end position="303"/>
    </location>
</feature>
<dbReference type="Proteomes" id="UP000433883">
    <property type="component" value="Unassembled WGS sequence"/>
</dbReference>
<keyword evidence="4" id="KW-1185">Reference proteome</keyword>
<comment type="caution">
    <text evidence="3">The sequence shown here is derived from an EMBL/GenBank/DDBJ whole genome shotgun (WGS) entry which is preliminary data.</text>
</comment>
<feature type="compositionally biased region" description="Acidic residues" evidence="1">
    <location>
        <begin position="261"/>
        <end position="271"/>
    </location>
</feature>
<evidence type="ECO:0000313" key="2">
    <source>
        <dbReference type="EMBL" id="KAE9971806.1"/>
    </source>
</evidence>
<reference evidence="3 4" key="1">
    <citation type="submission" date="2019-07" db="EMBL/GenBank/DDBJ databases">
        <title>Venturia inaequalis Genome Resource.</title>
        <authorList>
            <person name="Lichtner F.J."/>
        </authorList>
    </citation>
    <scope>NUCLEOTIDE SEQUENCE [LARGE SCALE GENOMIC DNA]</scope>
    <source>
        <strain evidence="2">Bline_iso_100314</strain>
        <strain evidence="3 4">DMI_063113</strain>
    </source>
</reference>